<accession>A0A239WZ92</accession>
<dbReference type="SUPFAM" id="SSF51984">
    <property type="entry name" value="MurCD N-terminal domain"/>
    <property type="match status" value="1"/>
</dbReference>
<dbReference type="GO" id="GO:0051301">
    <property type="term" value="P:cell division"/>
    <property type="evidence" value="ECO:0007669"/>
    <property type="project" value="UniProtKB-KW"/>
</dbReference>
<evidence type="ECO:0000256" key="3">
    <source>
        <dbReference type="ARBA" id="ARBA00012211"/>
    </source>
</evidence>
<dbReference type="InterPro" id="IPR036615">
    <property type="entry name" value="Mur_ligase_C_dom_sf"/>
</dbReference>
<evidence type="ECO:0000256" key="2">
    <source>
        <dbReference type="ARBA" id="ARBA00004752"/>
    </source>
</evidence>
<keyword evidence="4 14" id="KW-0963">Cytoplasm</keyword>
<dbReference type="InterPro" id="IPR050061">
    <property type="entry name" value="MurCDEF_pg_biosynth"/>
</dbReference>
<comment type="function">
    <text evidence="14">Cell wall formation.</text>
</comment>
<dbReference type="GO" id="GO:0005737">
    <property type="term" value="C:cytoplasm"/>
    <property type="evidence" value="ECO:0007669"/>
    <property type="project" value="UniProtKB-SubCell"/>
</dbReference>
<feature type="domain" description="Mur ligase C-terminal" evidence="16">
    <location>
        <begin position="323"/>
        <end position="453"/>
    </location>
</feature>
<evidence type="ECO:0000259" key="17">
    <source>
        <dbReference type="Pfam" id="PF08245"/>
    </source>
</evidence>
<evidence type="ECO:0000256" key="12">
    <source>
        <dbReference type="ARBA" id="ARBA00023316"/>
    </source>
</evidence>
<evidence type="ECO:0000259" key="15">
    <source>
        <dbReference type="Pfam" id="PF01225"/>
    </source>
</evidence>
<evidence type="ECO:0000256" key="8">
    <source>
        <dbReference type="ARBA" id="ARBA00022840"/>
    </source>
</evidence>
<dbReference type="KEGG" id="cgrn:4412665_01775"/>
<comment type="subcellular location">
    <subcellularLocation>
        <location evidence="1 14">Cytoplasm</location>
    </subcellularLocation>
</comment>
<reference evidence="18 19" key="1">
    <citation type="submission" date="2017-06" db="EMBL/GenBank/DDBJ databases">
        <authorList>
            <consortium name="Pathogen Informatics"/>
        </authorList>
    </citation>
    <scope>NUCLEOTIDE SEQUENCE [LARGE SCALE GENOMIC DNA]</scope>
    <source>
        <strain evidence="18 19">NCTC11865</strain>
    </source>
</reference>
<dbReference type="GO" id="GO:0071555">
    <property type="term" value="P:cell wall organization"/>
    <property type="evidence" value="ECO:0007669"/>
    <property type="project" value="UniProtKB-KW"/>
</dbReference>
<dbReference type="InterPro" id="IPR004101">
    <property type="entry name" value="Mur_ligase_C"/>
</dbReference>
<dbReference type="Gene3D" id="3.40.1190.10">
    <property type="entry name" value="Mur-like, catalytic domain"/>
    <property type="match status" value="1"/>
</dbReference>
<feature type="domain" description="Mur ligase N-terminal catalytic" evidence="15">
    <location>
        <begin position="18"/>
        <end position="114"/>
    </location>
</feature>
<dbReference type="Pfam" id="PF01225">
    <property type="entry name" value="Mur_ligase"/>
    <property type="match status" value="1"/>
</dbReference>
<name>A0A239WZ92_9ACTN</name>
<evidence type="ECO:0000313" key="18">
    <source>
        <dbReference type="EMBL" id="SNV39486.1"/>
    </source>
</evidence>
<dbReference type="SUPFAM" id="SSF53623">
    <property type="entry name" value="MurD-like peptide ligases, catalytic domain"/>
    <property type="match status" value="1"/>
</dbReference>
<dbReference type="HAMAP" id="MF_00046">
    <property type="entry name" value="MurC"/>
    <property type="match status" value="1"/>
</dbReference>
<evidence type="ECO:0000256" key="6">
    <source>
        <dbReference type="ARBA" id="ARBA00022618"/>
    </source>
</evidence>
<feature type="domain" description="Mur ligase central" evidence="17">
    <location>
        <begin position="120"/>
        <end position="300"/>
    </location>
</feature>
<gene>
    <name evidence="14 18" type="primary">murC</name>
    <name evidence="18" type="ORF">SAMEA4412665_01775</name>
</gene>
<keyword evidence="12 14" id="KW-0961">Cell wall biogenesis/degradation</keyword>
<evidence type="ECO:0000256" key="9">
    <source>
        <dbReference type="ARBA" id="ARBA00022960"/>
    </source>
</evidence>
<dbReference type="Gene3D" id="3.90.190.20">
    <property type="entry name" value="Mur ligase, C-terminal domain"/>
    <property type="match status" value="1"/>
</dbReference>
<sequence length="471" mass="50059">MTLREPVHLEDPRTIGPVHFIAIGGAGMSGVARVYAELGAEVSGSDQVNSTRLESLKAMGVHTWVGHDPSHVHGARTVVVSSAIHDDNPELLEARRLGLRIWHRSAALAALMLDHQGVSVAGTHGKTTTSAIIASILTDAGMDPSYVIGSPLATSGRSAHLGRGDAFVVEADESDGSFLQYPSQIVIVTNVEADHLDNWGTPQRYFDGFVTMATRPQVRYVIVCVDDPGAAELARRLEETGTVQVVTYGESEDAEVRLTDVVLDGTTSCATISHGRTTSRLELNVPGQYNLSNAAAAYCAVSLLGVPEADVLAGTRNFTGTLRRFQLLGRRGGVSVFDDYAHHPTEIRATLGAARRVAEQGRVVACFQPHLFTRTRDFADGFGAALTLADEVFVTDVYPAREESIAGVSGRLVHDAVLSHGGSSCYVADKAMLPEVLTGRVRPGDLVITLGAGDISLIGPLLLPLLQDTDA</sequence>
<evidence type="ECO:0000256" key="13">
    <source>
        <dbReference type="ARBA" id="ARBA00047833"/>
    </source>
</evidence>
<evidence type="ECO:0000256" key="7">
    <source>
        <dbReference type="ARBA" id="ARBA00022741"/>
    </source>
</evidence>
<dbReference type="AlphaFoldDB" id="A0A239WZ92"/>
<evidence type="ECO:0000256" key="4">
    <source>
        <dbReference type="ARBA" id="ARBA00022490"/>
    </source>
</evidence>
<evidence type="ECO:0000256" key="14">
    <source>
        <dbReference type="HAMAP-Rule" id="MF_00046"/>
    </source>
</evidence>
<dbReference type="Pfam" id="PF02875">
    <property type="entry name" value="Mur_ligase_C"/>
    <property type="match status" value="1"/>
</dbReference>
<dbReference type="Pfam" id="PF08245">
    <property type="entry name" value="Mur_ligase_M"/>
    <property type="match status" value="1"/>
</dbReference>
<dbReference type="RefSeq" id="WP_021104317.1">
    <property type="nucleotide sequence ID" value="NZ_LT906441.1"/>
</dbReference>
<proteinExistence type="inferred from homology"/>
<dbReference type="Proteomes" id="UP000215332">
    <property type="component" value="Chromosome 1"/>
</dbReference>
<dbReference type="InterPro" id="IPR036565">
    <property type="entry name" value="Mur-like_cat_sf"/>
</dbReference>
<evidence type="ECO:0000256" key="11">
    <source>
        <dbReference type="ARBA" id="ARBA00023306"/>
    </source>
</evidence>
<comment type="similarity">
    <text evidence="14">Belongs to the MurCDEF family.</text>
</comment>
<keyword evidence="9 14" id="KW-0133">Cell shape</keyword>
<evidence type="ECO:0000256" key="1">
    <source>
        <dbReference type="ARBA" id="ARBA00004496"/>
    </source>
</evidence>
<dbReference type="EMBL" id="LT906441">
    <property type="protein sequence ID" value="SNV39486.1"/>
    <property type="molecule type" value="Genomic_DNA"/>
</dbReference>
<keyword evidence="5 14" id="KW-0436">Ligase</keyword>
<feature type="binding site" evidence="14">
    <location>
        <begin position="122"/>
        <end position="128"/>
    </location>
    <ligand>
        <name>ATP</name>
        <dbReference type="ChEBI" id="CHEBI:30616"/>
    </ligand>
</feature>
<comment type="catalytic activity">
    <reaction evidence="13 14">
        <text>UDP-N-acetyl-alpha-D-muramate + L-alanine + ATP = UDP-N-acetyl-alpha-D-muramoyl-L-alanine + ADP + phosphate + H(+)</text>
        <dbReference type="Rhea" id="RHEA:23372"/>
        <dbReference type="ChEBI" id="CHEBI:15378"/>
        <dbReference type="ChEBI" id="CHEBI:30616"/>
        <dbReference type="ChEBI" id="CHEBI:43474"/>
        <dbReference type="ChEBI" id="CHEBI:57972"/>
        <dbReference type="ChEBI" id="CHEBI:70757"/>
        <dbReference type="ChEBI" id="CHEBI:83898"/>
        <dbReference type="ChEBI" id="CHEBI:456216"/>
        <dbReference type="EC" id="6.3.2.8"/>
    </reaction>
</comment>
<dbReference type="GO" id="GO:0005524">
    <property type="term" value="F:ATP binding"/>
    <property type="evidence" value="ECO:0007669"/>
    <property type="project" value="UniProtKB-UniRule"/>
</dbReference>
<keyword evidence="6 14" id="KW-0132">Cell division</keyword>
<dbReference type="GO" id="GO:0008360">
    <property type="term" value="P:regulation of cell shape"/>
    <property type="evidence" value="ECO:0007669"/>
    <property type="project" value="UniProtKB-KW"/>
</dbReference>
<dbReference type="Gene3D" id="3.40.50.720">
    <property type="entry name" value="NAD(P)-binding Rossmann-like Domain"/>
    <property type="match status" value="1"/>
</dbReference>
<evidence type="ECO:0000313" key="19">
    <source>
        <dbReference type="Proteomes" id="UP000215332"/>
    </source>
</evidence>
<dbReference type="SUPFAM" id="SSF53244">
    <property type="entry name" value="MurD-like peptide ligases, peptide-binding domain"/>
    <property type="match status" value="1"/>
</dbReference>
<keyword evidence="10 14" id="KW-0573">Peptidoglycan synthesis</keyword>
<organism evidence="18 19">
    <name type="scientific">Cutibacterium granulosum</name>
    <dbReference type="NCBI Taxonomy" id="33011"/>
    <lineage>
        <taxon>Bacteria</taxon>
        <taxon>Bacillati</taxon>
        <taxon>Actinomycetota</taxon>
        <taxon>Actinomycetes</taxon>
        <taxon>Propionibacteriales</taxon>
        <taxon>Propionibacteriaceae</taxon>
        <taxon>Cutibacterium</taxon>
    </lineage>
</organism>
<comment type="pathway">
    <text evidence="2 14">Cell wall biogenesis; peptidoglycan biosynthesis.</text>
</comment>
<dbReference type="UniPathway" id="UPA00219"/>
<dbReference type="InterPro" id="IPR013221">
    <property type="entry name" value="Mur_ligase_cen"/>
</dbReference>
<dbReference type="InterPro" id="IPR005758">
    <property type="entry name" value="UDP-N-AcMur_Ala_ligase_MurC"/>
</dbReference>
<protein>
    <recommendedName>
        <fullName evidence="3 14">UDP-N-acetylmuramate--L-alanine ligase</fullName>
        <ecNumber evidence="3 14">6.3.2.8</ecNumber>
    </recommendedName>
    <alternativeName>
        <fullName evidence="14">UDP-N-acetylmuramoyl-L-alanine synthetase</fullName>
    </alternativeName>
</protein>
<keyword evidence="11 14" id="KW-0131">Cell cycle</keyword>
<keyword evidence="8 14" id="KW-0067">ATP-binding</keyword>
<evidence type="ECO:0000256" key="5">
    <source>
        <dbReference type="ARBA" id="ARBA00022598"/>
    </source>
</evidence>
<evidence type="ECO:0000259" key="16">
    <source>
        <dbReference type="Pfam" id="PF02875"/>
    </source>
</evidence>
<dbReference type="GO" id="GO:0008763">
    <property type="term" value="F:UDP-N-acetylmuramate-L-alanine ligase activity"/>
    <property type="evidence" value="ECO:0007669"/>
    <property type="project" value="UniProtKB-UniRule"/>
</dbReference>
<dbReference type="InterPro" id="IPR000713">
    <property type="entry name" value="Mur_ligase_N"/>
</dbReference>
<keyword evidence="7 14" id="KW-0547">Nucleotide-binding</keyword>
<evidence type="ECO:0000256" key="10">
    <source>
        <dbReference type="ARBA" id="ARBA00022984"/>
    </source>
</evidence>
<dbReference type="eggNOG" id="COG0773">
    <property type="taxonomic scope" value="Bacteria"/>
</dbReference>
<dbReference type="PANTHER" id="PTHR43445">
    <property type="entry name" value="UDP-N-ACETYLMURAMATE--L-ALANINE LIGASE-RELATED"/>
    <property type="match status" value="1"/>
</dbReference>
<dbReference type="GO" id="GO:0009252">
    <property type="term" value="P:peptidoglycan biosynthetic process"/>
    <property type="evidence" value="ECO:0007669"/>
    <property type="project" value="UniProtKB-UniRule"/>
</dbReference>
<dbReference type="NCBIfam" id="TIGR01082">
    <property type="entry name" value="murC"/>
    <property type="match status" value="1"/>
</dbReference>
<dbReference type="PANTHER" id="PTHR43445:SF3">
    <property type="entry name" value="UDP-N-ACETYLMURAMATE--L-ALANINE LIGASE"/>
    <property type="match status" value="1"/>
</dbReference>
<dbReference type="EC" id="6.3.2.8" evidence="3 14"/>